<proteinExistence type="predicted"/>
<dbReference type="AlphaFoldDB" id="A0A8E2J8C7"/>
<dbReference type="Proteomes" id="UP000250266">
    <property type="component" value="Unassembled WGS sequence"/>
</dbReference>
<reference evidence="1 2" key="1">
    <citation type="journal article" date="2016" name="Nat. Commun.">
        <title>Ectomycorrhizal ecology is imprinted in the genome of the dominant symbiotic fungus Cenococcum geophilum.</title>
        <authorList>
            <consortium name="DOE Joint Genome Institute"/>
            <person name="Peter M."/>
            <person name="Kohler A."/>
            <person name="Ohm R.A."/>
            <person name="Kuo A."/>
            <person name="Krutzmann J."/>
            <person name="Morin E."/>
            <person name="Arend M."/>
            <person name="Barry K.W."/>
            <person name="Binder M."/>
            <person name="Choi C."/>
            <person name="Clum A."/>
            <person name="Copeland A."/>
            <person name="Grisel N."/>
            <person name="Haridas S."/>
            <person name="Kipfer T."/>
            <person name="LaButti K."/>
            <person name="Lindquist E."/>
            <person name="Lipzen A."/>
            <person name="Maire R."/>
            <person name="Meier B."/>
            <person name="Mihaltcheva S."/>
            <person name="Molinier V."/>
            <person name="Murat C."/>
            <person name="Poggeler S."/>
            <person name="Quandt C.A."/>
            <person name="Sperisen C."/>
            <person name="Tritt A."/>
            <person name="Tisserant E."/>
            <person name="Crous P.W."/>
            <person name="Henrissat B."/>
            <person name="Nehls U."/>
            <person name="Egli S."/>
            <person name="Spatafora J.W."/>
            <person name="Grigoriev I.V."/>
            <person name="Martin F.M."/>
        </authorList>
    </citation>
    <scope>NUCLEOTIDE SEQUENCE [LARGE SCALE GENOMIC DNA]</scope>
    <source>
        <strain evidence="1 2">CBS 459.81</strain>
    </source>
</reference>
<evidence type="ECO:0000313" key="2">
    <source>
        <dbReference type="Proteomes" id="UP000250266"/>
    </source>
</evidence>
<accession>A0A8E2J8C7</accession>
<organism evidence="1 2">
    <name type="scientific">Lepidopterella palustris CBS 459.81</name>
    <dbReference type="NCBI Taxonomy" id="1314670"/>
    <lineage>
        <taxon>Eukaryota</taxon>
        <taxon>Fungi</taxon>
        <taxon>Dikarya</taxon>
        <taxon>Ascomycota</taxon>
        <taxon>Pezizomycotina</taxon>
        <taxon>Dothideomycetes</taxon>
        <taxon>Pleosporomycetidae</taxon>
        <taxon>Mytilinidiales</taxon>
        <taxon>Argynnaceae</taxon>
        <taxon>Lepidopterella</taxon>
    </lineage>
</organism>
<sequence>MTVHFLLVELGYDVGAGTDPLSEGLGQPWKHLNVDVGVSKVVKVVAVWLHQFIISGKAVTHLGSRHEAVGTGLSVKEHVLMHLVAGPLSLQLGVSIVYGLLGGGGDGRGGSGSGSGSGMGSGLGFGSRLGFGSGLGIGSGSGFDIVGRGGFTVLAGGGGGFSVFVGGGGFSAFPGGGGGFSVFLGGGSGFSVFLGGGRGTFVVIAFE</sequence>
<gene>
    <name evidence="1" type="ORF">K432DRAFT_411014</name>
</gene>
<name>A0A8E2J8C7_9PEZI</name>
<keyword evidence="2" id="KW-1185">Reference proteome</keyword>
<protein>
    <submittedName>
        <fullName evidence="1">Uncharacterized protein</fullName>
    </submittedName>
</protein>
<evidence type="ECO:0000313" key="1">
    <source>
        <dbReference type="EMBL" id="OCK73085.1"/>
    </source>
</evidence>
<dbReference type="EMBL" id="KV745987">
    <property type="protein sequence ID" value="OCK73085.1"/>
    <property type="molecule type" value="Genomic_DNA"/>
</dbReference>